<keyword evidence="4" id="KW-1185">Reference proteome</keyword>
<name>A0A9X3CUK8_9VIBR</name>
<sequence>MTPSPLTPTATEPVEEENIVNPHALLRSERNRLYILCVVLALSVCLALAFCFFAFQKAQNNKELIYVKLAPNGAWSVVDYQPDDSQLYFKTTIDALLTRFAISRYGVTPATIADDWAEAKVLMAPAMATHFVSPNGFNAIEKAAKLAKSRDNITIHVRNIEHYDQVTATDLSGQTHTQIRSNVYFSRERAGSQTTESLVLSLQWQLMDKASLSEQSMSFLRLNPIGIQITDAQLNVERQ</sequence>
<keyword evidence="1" id="KW-0472">Membrane</keyword>
<dbReference type="EMBL" id="JAKRRY010000045">
    <property type="protein sequence ID" value="MCW8348735.1"/>
    <property type="molecule type" value="Genomic_DNA"/>
</dbReference>
<comment type="caution">
    <text evidence="3">The sequence shown here is derived from an EMBL/GenBank/DDBJ whole genome shotgun (WGS) entry which is preliminary data.</text>
</comment>
<proteinExistence type="predicted"/>
<reference evidence="3" key="1">
    <citation type="submission" date="2022-02" db="EMBL/GenBank/DDBJ databases">
        <title>Vibrio sp. nov, a new bacterium isolated from seawater.</title>
        <authorList>
            <person name="Yuan Y."/>
        </authorList>
    </citation>
    <scope>NUCLEOTIDE SEQUENCE</scope>
    <source>
        <strain evidence="3">ZSDZ65</strain>
    </source>
</reference>
<dbReference type="GO" id="GO:0016020">
    <property type="term" value="C:membrane"/>
    <property type="evidence" value="ECO:0007669"/>
    <property type="project" value="InterPro"/>
</dbReference>
<evidence type="ECO:0000313" key="3">
    <source>
        <dbReference type="EMBL" id="MCW8348735.1"/>
    </source>
</evidence>
<dbReference type="InterPro" id="IPR007430">
    <property type="entry name" value="VirB8"/>
</dbReference>
<evidence type="ECO:0000256" key="1">
    <source>
        <dbReference type="SAM" id="Phobius"/>
    </source>
</evidence>
<gene>
    <name evidence="3" type="ORF">MD535_22355</name>
</gene>
<feature type="domain" description="Bacterial virulence protein VirB8" evidence="2">
    <location>
        <begin position="27"/>
        <end position="230"/>
    </location>
</feature>
<dbReference type="Pfam" id="PF04335">
    <property type="entry name" value="VirB8"/>
    <property type="match status" value="1"/>
</dbReference>
<dbReference type="RefSeq" id="WP_265677344.1">
    <property type="nucleotide sequence ID" value="NZ_JAKRRY010000045.1"/>
</dbReference>
<protein>
    <submittedName>
        <fullName evidence="3">VirB8/TrbF family protein</fullName>
    </submittedName>
</protein>
<keyword evidence="1" id="KW-0812">Transmembrane</keyword>
<dbReference type="Gene3D" id="3.10.450.230">
    <property type="entry name" value="VirB8 protein"/>
    <property type="match status" value="1"/>
</dbReference>
<dbReference type="Proteomes" id="UP001155587">
    <property type="component" value="Unassembled WGS sequence"/>
</dbReference>
<dbReference type="AlphaFoldDB" id="A0A9X3CUK8"/>
<feature type="transmembrane region" description="Helical" evidence="1">
    <location>
        <begin position="33"/>
        <end position="55"/>
    </location>
</feature>
<organism evidence="3 4">
    <name type="scientific">Vibrio qingdaonensis</name>
    <dbReference type="NCBI Taxonomy" id="2829491"/>
    <lineage>
        <taxon>Bacteria</taxon>
        <taxon>Pseudomonadati</taxon>
        <taxon>Pseudomonadota</taxon>
        <taxon>Gammaproteobacteria</taxon>
        <taxon>Vibrionales</taxon>
        <taxon>Vibrionaceae</taxon>
        <taxon>Vibrio</taxon>
    </lineage>
</organism>
<evidence type="ECO:0000259" key="2">
    <source>
        <dbReference type="Pfam" id="PF04335"/>
    </source>
</evidence>
<evidence type="ECO:0000313" key="4">
    <source>
        <dbReference type="Proteomes" id="UP001155587"/>
    </source>
</evidence>
<keyword evidence="1" id="KW-1133">Transmembrane helix</keyword>
<accession>A0A9X3CUK8</accession>